<dbReference type="GeneID" id="91151328"/>
<protein>
    <submittedName>
        <fullName evidence="3">Membrane protein</fullName>
    </submittedName>
</protein>
<sequence length="173" mass="18653">MLKRMLAATCIAAALGTASIAADAKPTDPQIAHIAYTAGQIDVTAAEQALKKSKNTEVIEFAKTMERDHKAVNDQALALVKKLKVTPEDNEISQSLSTQASKELTTLDALDGAAFDKAYVENEVAYHKSVNDALAKVLIPSAQNKELKSLLETGLTLFKQHQTHAEHLASMIK</sequence>
<dbReference type="EMBL" id="JBEPMY010000006">
    <property type="protein sequence ID" value="MET3755331.1"/>
    <property type="molecule type" value="Genomic_DNA"/>
</dbReference>
<dbReference type="PANTHER" id="PTHR38593">
    <property type="entry name" value="BLR2558 PROTEIN"/>
    <property type="match status" value="1"/>
</dbReference>
<keyword evidence="4" id="KW-1185">Reference proteome</keyword>
<keyword evidence="1" id="KW-0732">Signal</keyword>
<comment type="caution">
    <text evidence="3">The sequence shown here is derived from an EMBL/GenBank/DDBJ whole genome shotgun (WGS) entry which is preliminary data.</text>
</comment>
<evidence type="ECO:0000313" key="3">
    <source>
        <dbReference type="EMBL" id="MET3755331.1"/>
    </source>
</evidence>
<name>A0ABV2MFU4_9HYPH</name>
<accession>A0ABV2MFU4</accession>
<evidence type="ECO:0000256" key="1">
    <source>
        <dbReference type="SAM" id="SignalP"/>
    </source>
</evidence>
<dbReference type="RefSeq" id="WP_168297430.1">
    <property type="nucleotide sequence ID" value="NZ_CP071606.1"/>
</dbReference>
<reference evidence="3 4" key="1">
    <citation type="submission" date="2024-06" db="EMBL/GenBank/DDBJ databases">
        <title>Genomic Encyclopedia of Type Strains, Phase IV (KMG-IV): sequencing the most valuable type-strain genomes for metagenomic binning, comparative biology and taxonomic classification.</title>
        <authorList>
            <person name="Goeker M."/>
        </authorList>
    </citation>
    <scope>NUCLEOTIDE SEQUENCE [LARGE SCALE GENOMIC DNA]</scope>
    <source>
        <strain evidence="3 4">DSM 29288</strain>
    </source>
</reference>
<feature type="chain" id="PRO_5046986680" evidence="1">
    <location>
        <begin position="25"/>
        <end position="173"/>
    </location>
</feature>
<evidence type="ECO:0000259" key="2">
    <source>
        <dbReference type="Pfam" id="PF13628"/>
    </source>
</evidence>
<gene>
    <name evidence="3" type="ORF">ABID08_002702</name>
</gene>
<evidence type="ECO:0000313" key="4">
    <source>
        <dbReference type="Proteomes" id="UP001549077"/>
    </source>
</evidence>
<dbReference type="Gene3D" id="1.20.1260.10">
    <property type="match status" value="1"/>
</dbReference>
<dbReference type="Pfam" id="PF13628">
    <property type="entry name" value="DUF4142"/>
    <property type="match status" value="1"/>
</dbReference>
<proteinExistence type="predicted"/>
<feature type="signal peptide" evidence="1">
    <location>
        <begin position="1"/>
        <end position="24"/>
    </location>
</feature>
<organism evidence="3 4">
    <name type="scientific">Rhizobium binae</name>
    <dbReference type="NCBI Taxonomy" id="1138190"/>
    <lineage>
        <taxon>Bacteria</taxon>
        <taxon>Pseudomonadati</taxon>
        <taxon>Pseudomonadota</taxon>
        <taxon>Alphaproteobacteria</taxon>
        <taxon>Hyphomicrobiales</taxon>
        <taxon>Rhizobiaceae</taxon>
        <taxon>Rhizobium/Agrobacterium group</taxon>
        <taxon>Rhizobium</taxon>
    </lineage>
</organism>
<dbReference type="Proteomes" id="UP001549077">
    <property type="component" value="Unassembled WGS sequence"/>
</dbReference>
<dbReference type="InterPro" id="IPR012347">
    <property type="entry name" value="Ferritin-like"/>
</dbReference>
<feature type="domain" description="DUF4142" evidence="2">
    <location>
        <begin position="27"/>
        <end position="168"/>
    </location>
</feature>
<dbReference type="PANTHER" id="PTHR38593:SF1">
    <property type="entry name" value="BLR2558 PROTEIN"/>
    <property type="match status" value="1"/>
</dbReference>
<dbReference type="InterPro" id="IPR025419">
    <property type="entry name" value="DUF4142"/>
</dbReference>